<proteinExistence type="predicted"/>
<accession>A0A7C8JH42</accession>
<dbReference type="EMBL" id="WIQW01000023">
    <property type="protein sequence ID" value="KAF3101560.1"/>
    <property type="molecule type" value="Genomic_DNA"/>
</dbReference>
<feature type="compositionally biased region" description="Basic and acidic residues" evidence="1">
    <location>
        <begin position="219"/>
        <end position="233"/>
    </location>
</feature>
<feature type="region of interest" description="Disordered" evidence="1">
    <location>
        <begin position="75"/>
        <end position="116"/>
    </location>
</feature>
<feature type="compositionally biased region" description="Low complexity" evidence="1">
    <location>
        <begin position="82"/>
        <end position="94"/>
    </location>
</feature>
<dbReference type="AlphaFoldDB" id="A0A7C8JH42"/>
<feature type="compositionally biased region" description="Polar residues" evidence="1">
    <location>
        <begin position="100"/>
        <end position="116"/>
    </location>
</feature>
<evidence type="ECO:0000256" key="1">
    <source>
        <dbReference type="SAM" id="MobiDB-lite"/>
    </source>
</evidence>
<feature type="compositionally biased region" description="Polar residues" evidence="1">
    <location>
        <begin position="150"/>
        <end position="173"/>
    </location>
</feature>
<evidence type="ECO:0000313" key="2">
    <source>
        <dbReference type="EMBL" id="KAF3101560.1"/>
    </source>
</evidence>
<sequence>MIKMTAFAVRPLRPALSLPPTLCNNSQSRSAPTKLSLFIPSSIDTSAQNAPSPSCRTFGTPIAVKKPKLSLSFGNDTRKTFSSSNSLKLSCSPSSDDESTASQEDITSRNTAVNTHIGSGSCNPFGSCRWTRTYSYTEVRGKRSILKGSPSHSHSNSPACETMTRSVTFQSEHTVIPSPSEEEEEYEFVPRRHELEDIDNMSPPSTTSSSDSEESESDSEPKTPVDDEDTRGRCVDRFASALSRSGKWKRSKREWVWTLGGSDSNDIMQELEYSSASLMQVEAI</sequence>
<dbReference type="Proteomes" id="UP000475325">
    <property type="component" value="Unassembled WGS sequence"/>
</dbReference>
<feature type="region of interest" description="Disordered" evidence="1">
    <location>
        <begin position="145"/>
        <end position="233"/>
    </location>
</feature>
<protein>
    <submittedName>
        <fullName evidence="2">Uncharacterized protein</fullName>
    </submittedName>
</protein>
<name>A0A7C8JH42_ORBOL</name>
<comment type="caution">
    <text evidence="2">The sequence shown here is derived from an EMBL/GenBank/DDBJ whole genome shotgun (WGS) entry which is preliminary data.</text>
</comment>
<organism evidence="2 3">
    <name type="scientific">Orbilia oligospora</name>
    <name type="common">Nematode-trapping fungus</name>
    <name type="synonym">Arthrobotrys oligospora</name>
    <dbReference type="NCBI Taxonomy" id="2813651"/>
    <lineage>
        <taxon>Eukaryota</taxon>
        <taxon>Fungi</taxon>
        <taxon>Dikarya</taxon>
        <taxon>Ascomycota</taxon>
        <taxon>Pezizomycotina</taxon>
        <taxon>Orbiliomycetes</taxon>
        <taxon>Orbiliales</taxon>
        <taxon>Orbiliaceae</taxon>
        <taxon>Orbilia</taxon>
    </lineage>
</organism>
<reference evidence="2 3" key="1">
    <citation type="submission" date="2019-06" db="EMBL/GenBank/DDBJ databases">
        <authorList>
            <person name="Palmer J.M."/>
        </authorList>
    </citation>
    <scope>NUCLEOTIDE SEQUENCE [LARGE SCALE GENOMIC DNA]</scope>
    <source>
        <strain evidence="2 3">TWF102</strain>
    </source>
</reference>
<gene>
    <name evidence="2" type="ORF">TWF102_004810</name>
</gene>
<evidence type="ECO:0000313" key="3">
    <source>
        <dbReference type="Proteomes" id="UP000475325"/>
    </source>
</evidence>